<organism evidence="9 10">
    <name type="scientific">Hallella mizrahii</name>
    <dbReference type="NCBI Taxonomy" id="2606637"/>
    <lineage>
        <taxon>Bacteria</taxon>
        <taxon>Pseudomonadati</taxon>
        <taxon>Bacteroidota</taxon>
        <taxon>Bacteroidia</taxon>
        <taxon>Bacteroidales</taxon>
        <taxon>Prevotellaceae</taxon>
        <taxon>Hallella</taxon>
    </lineage>
</organism>
<dbReference type="Gene3D" id="2.115.10.20">
    <property type="entry name" value="Glycosyl hydrolase domain, family 43"/>
    <property type="match status" value="1"/>
</dbReference>
<evidence type="ECO:0000256" key="1">
    <source>
        <dbReference type="ARBA" id="ARBA00009865"/>
    </source>
</evidence>
<dbReference type="Pfam" id="PF04616">
    <property type="entry name" value="Glyco_hydro_43"/>
    <property type="match status" value="1"/>
</dbReference>
<protein>
    <submittedName>
        <fullName evidence="9">Glycosyl hydrolase 43 family protein</fullName>
    </submittedName>
</protein>
<evidence type="ECO:0000256" key="5">
    <source>
        <dbReference type="PIRSR" id="PIRSR606710-2"/>
    </source>
</evidence>
<feature type="domain" description="Beta-xylosidase C-terminal Concanavalin A-like" evidence="8">
    <location>
        <begin position="343"/>
        <end position="548"/>
    </location>
</feature>
<evidence type="ECO:0000259" key="8">
    <source>
        <dbReference type="Pfam" id="PF17851"/>
    </source>
</evidence>
<evidence type="ECO:0000256" key="4">
    <source>
        <dbReference type="PIRSR" id="PIRSR606710-1"/>
    </source>
</evidence>
<dbReference type="PANTHER" id="PTHR42812">
    <property type="entry name" value="BETA-XYLOSIDASE"/>
    <property type="match status" value="1"/>
</dbReference>
<keyword evidence="3 6" id="KW-0326">Glycosidase</keyword>
<name>A0A7K0KEU9_9BACT</name>
<dbReference type="InterPro" id="IPR013320">
    <property type="entry name" value="ConA-like_dom_sf"/>
</dbReference>
<evidence type="ECO:0000256" key="3">
    <source>
        <dbReference type="ARBA" id="ARBA00023295"/>
    </source>
</evidence>
<comment type="caution">
    <text evidence="9">The sequence shown here is derived from an EMBL/GenBank/DDBJ whole genome shotgun (WGS) entry which is preliminary data.</text>
</comment>
<dbReference type="InterPro" id="IPR041542">
    <property type="entry name" value="GH43_C2"/>
</dbReference>
<keyword evidence="10" id="KW-1185">Reference proteome</keyword>
<dbReference type="SUPFAM" id="SSF49899">
    <property type="entry name" value="Concanavalin A-like lectins/glucanases"/>
    <property type="match status" value="1"/>
</dbReference>
<evidence type="ECO:0000256" key="7">
    <source>
        <dbReference type="SAM" id="SignalP"/>
    </source>
</evidence>
<keyword evidence="2 6" id="KW-0378">Hydrolase</keyword>
<dbReference type="Proteomes" id="UP000438914">
    <property type="component" value="Unassembled WGS sequence"/>
</dbReference>
<keyword evidence="7" id="KW-0732">Signal</keyword>
<feature type="chain" id="PRO_5029696771" evidence="7">
    <location>
        <begin position="24"/>
        <end position="548"/>
    </location>
</feature>
<dbReference type="Gene3D" id="2.60.120.200">
    <property type="match status" value="1"/>
</dbReference>
<dbReference type="GO" id="GO:0005975">
    <property type="term" value="P:carbohydrate metabolic process"/>
    <property type="evidence" value="ECO:0007669"/>
    <property type="project" value="InterPro"/>
</dbReference>
<sequence>MKKKSLFLALLLCAGMGQLPASAQYHSKVWDPDLGNGMYKNPVLFADYSDPDAIAVGEDYYLTASSFNCIPGLPILHSKDLVNWEIIGHALNRQQPDSLFGKPQHGKGVWAPSIRYHKGEYFIYWGDPDQGIMRVSARQPQGPWGQPECVIAGKGMIDSCPLWDDDGHCYLVNGWAGSRAGFNSVLTMWELSADGSHAISAPRIVYDGGQLNHTTEGPKLYKHNGWYWILCPAGGVEHGWQLAMRARSPFGPYEARTVMRQGYTNINGPHQGAWVHTALGEGWFLHFNDRNAYGRVVYLQPMAWKGGWPVIGNDKDGDGCGEPYATYRKPKSNSKTRVNPQETDEFNTGELGLQWQWQANYNPLWGMPTANGTMRLYNADEQPGTGLWQAGNLLLQKLPAPTLTATAKMRVTAKSDGQYGGVVVMGMNYQALVCRRKGNKFELLQINCKDADRQGKETEKILATLEPTEVDTIPYSPAIHEDIYLRIRIDKGQARFSYSLDNKHYHSAGDSFSLRKGKWIGAKMGLVSMRPGTTGNRGWVDADWFRVE</sequence>
<evidence type="ECO:0000256" key="2">
    <source>
        <dbReference type="ARBA" id="ARBA00022801"/>
    </source>
</evidence>
<feature type="active site" description="Proton donor" evidence="4">
    <location>
        <position position="216"/>
    </location>
</feature>
<dbReference type="InterPro" id="IPR023296">
    <property type="entry name" value="Glyco_hydro_beta-prop_sf"/>
</dbReference>
<dbReference type="RefSeq" id="WP_154534052.1">
    <property type="nucleotide sequence ID" value="NZ_VUNG01000015.1"/>
</dbReference>
<evidence type="ECO:0000313" key="9">
    <source>
        <dbReference type="EMBL" id="MST84467.1"/>
    </source>
</evidence>
<dbReference type="PANTHER" id="PTHR42812:SF12">
    <property type="entry name" value="BETA-XYLOSIDASE-RELATED"/>
    <property type="match status" value="1"/>
</dbReference>
<feature type="signal peptide" evidence="7">
    <location>
        <begin position="1"/>
        <end position="23"/>
    </location>
</feature>
<comment type="similarity">
    <text evidence="1 6">Belongs to the glycosyl hydrolase 43 family.</text>
</comment>
<feature type="active site" description="Proton acceptor" evidence="4">
    <location>
        <position position="50"/>
    </location>
</feature>
<accession>A0A7K0KEU9</accession>
<evidence type="ECO:0000313" key="10">
    <source>
        <dbReference type="Proteomes" id="UP000438914"/>
    </source>
</evidence>
<dbReference type="EMBL" id="VUNG01000015">
    <property type="protein sequence ID" value="MST84467.1"/>
    <property type="molecule type" value="Genomic_DNA"/>
</dbReference>
<reference evidence="9 10" key="1">
    <citation type="submission" date="2019-08" db="EMBL/GenBank/DDBJ databases">
        <title>In-depth cultivation of the pig gut microbiome towards novel bacterial diversity and tailored functional studies.</title>
        <authorList>
            <person name="Wylensek D."/>
            <person name="Hitch T.C.A."/>
            <person name="Clavel T."/>
        </authorList>
    </citation>
    <scope>NUCLEOTIDE SEQUENCE [LARGE SCALE GENOMIC DNA]</scope>
    <source>
        <strain evidence="9 10">LKV-178-WT-2A</strain>
    </source>
</reference>
<dbReference type="SUPFAM" id="SSF75005">
    <property type="entry name" value="Arabinanase/levansucrase/invertase"/>
    <property type="match status" value="1"/>
</dbReference>
<dbReference type="CDD" id="cd09001">
    <property type="entry name" value="GH43_FsAxh1-like"/>
    <property type="match status" value="1"/>
</dbReference>
<gene>
    <name evidence="9" type="ORF">FYJ73_07255</name>
</gene>
<dbReference type="GO" id="GO:0004553">
    <property type="term" value="F:hydrolase activity, hydrolyzing O-glycosyl compounds"/>
    <property type="evidence" value="ECO:0007669"/>
    <property type="project" value="InterPro"/>
</dbReference>
<dbReference type="AlphaFoldDB" id="A0A7K0KEU9"/>
<dbReference type="Pfam" id="PF17851">
    <property type="entry name" value="GH43_C2"/>
    <property type="match status" value="1"/>
</dbReference>
<dbReference type="InterPro" id="IPR051795">
    <property type="entry name" value="Glycosyl_Hydrlase_43"/>
</dbReference>
<feature type="site" description="Important for catalytic activity, responsible for pKa modulation of the active site Glu and correct orientation of both the proton donor and substrate" evidence="5">
    <location>
        <position position="158"/>
    </location>
</feature>
<proteinExistence type="inferred from homology"/>
<dbReference type="InterPro" id="IPR006710">
    <property type="entry name" value="Glyco_hydro_43"/>
</dbReference>
<evidence type="ECO:0000256" key="6">
    <source>
        <dbReference type="RuleBase" id="RU361187"/>
    </source>
</evidence>